<feature type="transmembrane region" description="Helical" evidence="1">
    <location>
        <begin position="98"/>
        <end position="117"/>
    </location>
</feature>
<dbReference type="EMBL" id="BMOQ01000006">
    <property type="protein sequence ID" value="GGN22185.1"/>
    <property type="molecule type" value="Genomic_DNA"/>
</dbReference>
<evidence type="ECO:0000313" key="2">
    <source>
        <dbReference type="EMBL" id="GGN22185.1"/>
    </source>
</evidence>
<dbReference type="AlphaFoldDB" id="A0A830GCX2"/>
<evidence type="ECO:0000256" key="1">
    <source>
        <dbReference type="SAM" id="Phobius"/>
    </source>
</evidence>
<keyword evidence="1" id="KW-0472">Membrane</keyword>
<comment type="caution">
    <text evidence="2">The sequence shown here is derived from an EMBL/GenBank/DDBJ whole genome shotgun (WGS) entry which is preliminary data.</text>
</comment>
<keyword evidence="1" id="KW-0812">Transmembrane</keyword>
<name>A0A830GCX2_9EURY</name>
<proteinExistence type="predicted"/>
<accession>A0A830GCX2</accession>
<feature type="transmembrane region" description="Helical" evidence="1">
    <location>
        <begin position="65"/>
        <end position="86"/>
    </location>
</feature>
<protein>
    <submittedName>
        <fullName evidence="2">Uncharacterized protein</fullName>
    </submittedName>
</protein>
<dbReference type="Proteomes" id="UP000608850">
    <property type="component" value="Unassembled WGS sequence"/>
</dbReference>
<feature type="transmembrane region" description="Helical" evidence="1">
    <location>
        <begin position="37"/>
        <end position="59"/>
    </location>
</feature>
<gene>
    <name evidence="2" type="ORF">GCM10009021_24560</name>
</gene>
<keyword evidence="1" id="KW-1133">Transmembrane helix</keyword>
<keyword evidence="3" id="KW-1185">Reference proteome</keyword>
<evidence type="ECO:0000313" key="3">
    <source>
        <dbReference type="Proteomes" id="UP000608850"/>
    </source>
</evidence>
<reference evidence="2 3" key="1">
    <citation type="journal article" date="2019" name="Int. J. Syst. Evol. Microbiol.">
        <title>The Global Catalogue of Microorganisms (GCM) 10K type strain sequencing project: providing services to taxonomists for standard genome sequencing and annotation.</title>
        <authorList>
            <consortium name="The Broad Institute Genomics Platform"/>
            <consortium name="The Broad Institute Genome Sequencing Center for Infectious Disease"/>
            <person name="Wu L."/>
            <person name="Ma J."/>
        </authorList>
    </citation>
    <scope>NUCLEOTIDE SEQUENCE [LARGE SCALE GENOMIC DNA]</scope>
    <source>
        <strain evidence="2 3">JCM 16331</strain>
    </source>
</reference>
<organism evidence="2 3">
    <name type="scientific">Halarchaeum nitratireducens</name>
    <dbReference type="NCBI Taxonomy" id="489913"/>
    <lineage>
        <taxon>Archaea</taxon>
        <taxon>Methanobacteriati</taxon>
        <taxon>Methanobacteriota</taxon>
        <taxon>Stenosarchaea group</taxon>
        <taxon>Halobacteria</taxon>
        <taxon>Halobacteriales</taxon>
        <taxon>Halobacteriaceae</taxon>
    </lineage>
</organism>
<sequence>MDASSLSQKIGVSPQSRDRLPTFMVVLCDYDAMERFYVFYTCMAIYGTVFATGAILTLVNGSASLPLISGSIAGVGMVLASIYELFTGSPSDFEIGDVGFWAVVSGVVGFLLLQIPGLL</sequence>